<evidence type="ECO:0000259" key="14">
    <source>
        <dbReference type="Pfam" id="PF14772"/>
    </source>
</evidence>
<evidence type="ECO:0000256" key="3">
    <source>
        <dbReference type="ARBA" id="ARBA00022846"/>
    </source>
</evidence>
<dbReference type="AlphaFoldDB" id="A0A5A8CNW1"/>
<dbReference type="GO" id="GO:0003352">
    <property type="term" value="P:regulation of cilium movement"/>
    <property type="evidence" value="ECO:0007669"/>
    <property type="project" value="TreeGrafter"/>
</dbReference>
<evidence type="ECO:0000313" key="17">
    <source>
        <dbReference type="Proteomes" id="UP000324907"/>
    </source>
</evidence>
<feature type="coiled-coil region" evidence="12">
    <location>
        <begin position="496"/>
        <end position="523"/>
    </location>
</feature>
<evidence type="ECO:0000256" key="13">
    <source>
        <dbReference type="SAM" id="MobiDB-lite"/>
    </source>
</evidence>
<evidence type="ECO:0000256" key="11">
    <source>
        <dbReference type="ARBA" id="ARBA00045865"/>
    </source>
</evidence>
<dbReference type="EMBL" id="VLTL01000161">
    <property type="protein sequence ID" value="KAA0157996.1"/>
    <property type="molecule type" value="Genomic_DNA"/>
</dbReference>
<feature type="domain" description="Dynein regulatory complex protein 1/2 N-terminal" evidence="14">
    <location>
        <begin position="42"/>
        <end position="138"/>
    </location>
</feature>
<reference evidence="17 18" key="1">
    <citation type="submission" date="2019-07" db="EMBL/GenBank/DDBJ databases">
        <title>Genomes of Cafeteria roenbergensis.</title>
        <authorList>
            <person name="Fischer M.G."/>
            <person name="Hackl T."/>
            <person name="Roman M."/>
        </authorList>
    </citation>
    <scope>NUCLEOTIDE SEQUENCE [LARGE SCALE GENOMIC DNA]</scope>
    <source>
        <strain evidence="15 18">Cflag</strain>
        <strain evidence="16 17">RCC970-E3</strain>
    </source>
</reference>
<gene>
    <name evidence="16" type="ORF">FNF28_06419</name>
    <name evidence="15" type="ORF">FNF31_06334</name>
</gene>
<evidence type="ECO:0000256" key="6">
    <source>
        <dbReference type="ARBA" id="ARBA00023212"/>
    </source>
</evidence>
<evidence type="ECO:0000256" key="7">
    <source>
        <dbReference type="ARBA" id="ARBA00023273"/>
    </source>
</evidence>
<evidence type="ECO:0000256" key="9">
    <source>
        <dbReference type="ARBA" id="ARBA00038424"/>
    </source>
</evidence>
<evidence type="ECO:0000313" key="18">
    <source>
        <dbReference type="Proteomes" id="UP000325113"/>
    </source>
</evidence>
<evidence type="ECO:0000313" key="16">
    <source>
        <dbReference type="EMBL" id="KAA0157996.1"/>
    </source>
</evidence>
<keyword evidence="5" id="KW-0969">Cilium</keyword>
<keyword evidence="6" id="KW-0206">Cytoskeleton</keyword>
<evidence type="ECO:0000256" key="5">
    <source>
        <dbReference type="ARBA" id="ARBA00023069"/>
    </source>
</evidence>
<dbReference type="Proteomes" id="UP000325113">
    <property type="component" value="Unassembled WGS sequence"/>
</dbReference>
<proteinExistence type="inferred from homology"/>
<evidence type="ECO:0000256" key="4">
    <source>
        <dbReference type="ARBA" id="ARBA00023054"/>
    </source>
</evidence>
<dbReference type="InterPro" id="IPR039750">
    <property type="entry name" value="DRC1/DRC2"/>
</dbReference>
<comment type="function">
    <text evidence="11">Component of the nexin-dynein regulatory complex (N-DRC), a key regulator of ciliary/flagellar motility which maintains the alignment and integrity of the distal axoneme and regulates microtubule sliding in motile axonemes. Plays a critical role in the assembly of N-DRC and also stabilizes the assembly of multiple inner dynein arms and radial spokes. Coassembles with DRC1 to form a central scaffold needed for assembly of the N-DRC and its attachment to the outer doublet microtubules.</text>
</comment>
<feature type="region of interest" description="Disordered" evidence="13">
    <location>
        <begin position="380"/>
        <end position="463"/>
    </location>
</feature>
<name>A0A5A8CNW1_CAFRO</name>
<dbReference type="GO" id="GO:0005858">
    <property type="term" value="C:axonemal dynein complex"/>
    <property type="evidence" value="ECO:0007669"/>
    <property type="project" value="InterPro"/>
</dbReference>
<evidence type="ECO:0000313" key="15">
    <source>
        <dbReference type="EMBL" id="KAA0154197.1"/>
    </source>
</evidence>
<evidence type="ECO:0000256" key="1">
    <source>
        <dbReference type="ARBA" id="ARBA00004611"/>
    </source>
</evidence>
<accession>A0A5A8CNW1</accession>
<dbReference type="GO" id="GO:0070286">
    <property type="term" value="P:axonemal dynein complex assembly"/>
    <property type="evidence" value="ECO:0007669"/>
    <property type="project" value="InterPro"/>
</dbReference>
<dbReference type="Pfam" id="PF14772">
    <property type="entry name" value="NYD-SP28"/>
    <property type="match status" value="1"/>
</dbReference>
<evidence type="ECO:0000256" key="8">
    <source>
        <dbReference type="ARBA" id="ARBA00037841"/>
    </source>
</evidence>
<dbReference type="GO" id="GO:0060285">
    <property type="term" value="P:cilium-dependent cell motility"/>
    <property type="evidence" value="ECO:0007669"/>
    <property type="project" value="TreeGrafter"/>
</dbReference>
<keyword evidence="3" id="KW-0282">Flagellum</keyword>
<feature type="coiled-coil region" evidence="12">
    <location>
        <begin position="162"/>
        <end position="241"/>
    </location>
</feature>
<comment type="subcellular location">
    <subcellularLocation>
        <location evidence="1">Cytoplasm</location>
        <location evidence="1">Cytoskeleton</location>
        <location evidence="1">Flagellum axoneme</location>
    </subcellularLocation>
    <subcellularLocation>
        <location evidence="8">Cytoplasm</location>
        <location evidence="8">Cytoskeleton</location>
        <location evidence="8">Flagellum basal body</location>
    </subcellularLocation>
</comment>
<dbReference type="EMBL" id="VLTM01000094">
    <property type="protein sequence ID" value="KAA0154197.1"/>
    <property type="molecule type" value="Genomic_DNA"/>
</dbReference>
<dbReference type="Proteomes" id="UP000324907">
    <property type="component" value="Unassembled WGS sequence"/>
</dbReference>
<keyword evidence="2" id="KW-0963">Cytoplasm</keyword>
<keyword evidence="4 12" id="KW-0175">Coiled coil</keyword>
<sequence>MALLSKVLKGTATLDESGKRAGGGAAGQGAGDAAERAKLEELARADLKRRLAAATRKQLKDKLDREKEVARINKSKVESAWLKILRLAKIDGLRRDAEVLAQSHEREVDRRDALLQLLDADLDGAEEQFQQAVRDHLRAVDRLVDIQDGRLRDLERSFRAELTATEEEFGSERRELEEAHAEEMALVKSVLVTVREREQARADRARAARDQRREEVRNEASDRMEELARTMNDRVRLLEREFESAHVDYLERTDTTAEKFKQMTAKDQQTMRAIRDFVAREQRLQSQLTATRAKLVSAARDFGERNASLSRERASMAAHVAALKRRMAASHKRWEARLTGLALAAGECKTELAARTELAERVLKLAERCRELETPEEKVTPFFAASDDDPVTGAPSGAAAAGLVPVRDGPGMEDPTGLRPGAAGPSRAVGDRDAGETARAGAASVAGDGEEEDGAPAGSPRAGGFASLVTPSWAASAAEVVGSGELESLELFFRRQNKALVEKVALEAERERLRLENETLANTLRSMLEGISLPEGALGEANPLLVVNGRSGVTAAAAAAAAGRSGGPTIIEAVDVARTTTKARAVGPRRG</sequence>
<dbReference type="InterPro" id="IPR039505">
    <property type="entry name" value="DRC1/2_N"/>
</dbReference>
<evidence type="ECO:0000256" key="10">
    <source>
        <dbReference type="ARBA" id="ARBA00040899"/>
    </source>
</evidence>
<comment type="similarity">
    <text evidence="9">Belongs to the DRC2 family.</text>
</comment>
<evidence type="ECO:0000256" key="2">
    <source>
        <dbReference type="ARBA" id="ARBA00022490"/>
    </source>
</evidence>
<dbReference type="PANTHER" id="PTHR21625:SF0">
    <property type="entry name" value="DYNEIN REGULATORY COMPLEX SUBUNIT 2"/>
    <property type="match status" value="1"/>
</dbReference>
<protein>
    <recommendedName>
        <fullName evidence="10">Dynein regulatory complex subunit 2</fullName>
    </recommendedName>
</protein>
<keyword evidence="7" id="KW-0966">Cell projection</keyword>
<evidence type="ECO:0000256" key="12">
    <source>
        <dbReference type="SAM" id="Coils"/>
    </source>
</evidence>
<dbReference type="PANTHER" id="PTHR21625">
    <property type="entry name" value="NYD-SP28 PROTEIN"/>
    <property type="match status" value="1"/>
</dbReference>
<comment type="caution">
    <text evidence="15">The sequence shown here is derived from an EMBL/GenBank/DDBJ whole genome shotgun (WGS) entry which is preliminary data.</text>
</comment>
<organism evidence="15 18">
    <name type="scientific">Cafeteria roenbergensis</name>
    <name type="common">Marine flagellate</name>
    <dbReference type="NCBI Taxonomy" id="33653"/>
    <lineage>
        <taxon>Eukaryota</taxon>
        <taxon>Sar</taxon>
        <taxon>Stramenopiles</taxon>
        <taxon>Bigyra</taxon>
        <taxon>Opalozoa</taxon>
        <taxon>Bicosoecida</taxon>
        <taxon>Cafeteriaceae</taxon>
        <taxon>Cafeteria</taxon>
    </lineage>
</organism>